<sequence length="295" mass="33129">MSSGFSKTEENRPATPPERTEEDTLDILLAESHSRLARKLPYSWPPGPPAASKQKELRGRLRGLISRNRAPLSDKNVVSSTMICPKINILSPSWSPPDGPISMQLRHSYGDFNGKDSFTRNQWNQALTLINWFEHWDRVHPVSKWNWERLEKGLDIIETITGDLKTSWGDLDTTIKTQKTVGRHLSKQIRERRCGAGVGTSFFESISEYKDVLGLVAAHAIQGLNLNPRDAPNEEARMKVEDFLHHRLGPKSKQLSLQGVNGLLTAAMDNLWKALNHAPESVQPAQPTPVIDEHA</sequence>
<evidence type="ECO:0000313" key="3">
    <source>
        <dbReference type="Proteomes" id="UP000054097"/>
    </source>
</evidence>
<evidence type="ECO:0000313" key="2">
    <source>
        <dbReference type="EMBL" id="KIM19891.1"/>
    </source>
</evidence>
<dbReference type="HOGENOM" id="CLU_943861_0_0_1"/>
<evidence type="ECO:0000256" key="1">
    <source>
        <dbReference type="SAM" id="MobiDB-lite"/>
    </source>
</evidence>
<reference evidence="2 3" key="1">
    <citation type="submission" date="2014-04" db="EMBL/GenBank/DDBJ databases">
        <authorList>
            <consortium name="DOE Joint Genome Institute"/>
            <person name="Kuo A."/>
            <person name="Zuccaro A."/>
            <person name="Kohler A."/>
            <person name="Nagy L.G."/>
            <person name="Floudas D."/>
            <person name="Copeland A."/>
            <person name="Barry K.W."/>
            <person name="Cichocki N."/>
            <person name="Veneault-Fourrey C."/>
            <person name="LaButti K."/>
            <person name="Lindquist E.A."/>
            <person name="Lipzen A."/>
            <person name="Lundell T."/>
            <person name="Morin E."/>
            <person name="Murat C."/>
            <person name="Sun H."/>
            <person name="Tunlid A."/>
            <person name="Henrissat B."/>
            <person name="Grigoriev I.V."/>
            <person name="Hibbett D.S."/>
            <person name="Martin F."/>
            <person name="Nordberg H.P."/>
            <person name="Cantor M.N."/>
            <person name="Hua S.X."/>
        </authorList>
    </citation>
    <scope>NUCLEOTIDE SEQUENCE [LARGE SCALE GENOMIC DNA]</scope>
    <source>
        <strain evidence="2 3">MAFF 305830</strain>
    </source>
</reference>
<protein>
    <submittedName>
        <fullName evidence="2">Uncharacterized protein</fullName>
    </submittedName>
</protein>
<proteinExistence type="predicted"/>
<reference evidence="3" key="2">
    <citation type="submission" date="2015-01" db="EMBL/GenBank/DDBJ databases">
        <title>Evolutionary Origins and Diversification of the Mycorrhizal Mutualists.</title>
        <authorList>
            <consortium name="DOE Joint Genome Institute"/>
            <consortium name="Mycorrhizal Genomics Consortium"/>
            <person name="Kohler A."/>
            <person name="Kuo A."/>
            <person name="Nagy L.G."/>
            <person name="Floudas D."/>
            <person name="Copeland A."/>
            <person name="Barry K.W."/>
            <person name="Cichocki N."/>
            <person name="Veneault-Fourrey C."/>
            <person name="LaButti K."/>
            <person name="Lindquist E.A."/>
            <person name="Lipzen A."/>
            <person name="Lundell T."/>
            <person name="Morin E."/>
            <person name="Murat C."/>
            <person name="Riley R."/>
            <person name="Ohm R."/>
            <person name="Sun H."/>
            <person name="Tunlid A."/>
            <person name="Henrissat B."/>
            <person name="Grigoriev I.V."/>
            <person name="Hibbett D.S."/>
            <person name="Martin F."/>
        </authorList>
    </citation>
    <scope>NUCLEOTIDE SEQUENCE [LARGE SCALE GENOMIC DNA]</scope>
    <source>
        <strain evidence="3">MAFF 305830</strain>
    </source>
</reference>
<keyword evidence="3" id="KW-1185">Reference proteome</keyword>
<accession>A0A0C3AKQ6</accession>
<feature type="region of interest" description="Disordered" evidence="1">
    <location>
        <begin position="1"/>
        <end position="24"/>
    </location>
</feature>
<name>A0A0C3AKQ6_SERVB</name>
<dbReference type="EMBL" id="KN824515">
    <property type="protein sequence ID" value="KIM19891.1"/>
    <property type="molecule type" value="Genomic_DNA"/>
</dbReference>
<gene>
    <name evidence="2" type="ORF">M408DRAFT_30833</name>
</gene>
<organism evidence="2 3">
    <name type="scientific">Serendipita vermifera MAFF 305830</name>
    <dbReference type="NCBI Taxonomy" id="933852"/>
    <lineage>
        <taxon>Eukaryota</taxon>
        <taxon>Fungi</taxon>
        <taxon>Dikarya</taxon>
        <taxon>Basidiomycota</taxon>
        <taxon>Agaricomycotina</taxon>
        <taxon>Agaricomycetes</taxon>
        <taxon>Sebacinales</taxon>
        <taxon>Serendipitaceae</taxon>
        <taxon>Serendipita</taxon>
    </lineage>
</organism>
<dbReference type="Proteomes" id="UP000054097">
    <property type="component" value="Unassembled WGS sequence"/>
</dbReference>
<dbReference type="AlphaFoldDB" id="A0A0C3AKQ6"/>